<dbReference type="RefSeq" id="WP_169657148.1">
    <property type="nucleotide sequence ID" value="NZ_JABANE010000030.1"/>
</dbReference>
<evidence type="ECO:0000313" key="2">
    <source>
        <dbReference type="Proteomes" id="UP000576082"/>
    </source>
</evidence>
<comment type="caution">
    <text evidence="1">The sequence shown here is derived from an EMBL/GenBank/DDBJ whole genome shotgun (WGS) entry which is preliminary data.</text>
</comment>
<gene>
    <name evidence="1" type="ORF">HHU12_12860</name>
</gene>
<protein>
    <recommendedName>
        <fullName evidence="3">HEAT repeat domain-containing protein</fullName>
    </recommendedName>
</protein>
<organism evidence="1 2">
    <name type="scientific">Flammeovirga aprica JL-4</name>
    <dbReference type="NCBI Taxonomy" id="694437"/>
    <lineage>
        <taxon>Bacteria</taxon>
        <taxon>Pseudomonadati</taxon>
        <taxon>Bacteroidota</taxon>
        <taxon>Cytophagia</taxon>
        <taxon>Cytophagales</taxon>
        <taxon>Flammeovirgaceae</taxon>
        <taxon>Flammeovirga</taxon>
    </lineage>
</organism>
<accession>A0A7X9RUB9</accession>
<keyword evidence="2" id="KW-1185">Reference proteome</keyword>
<dbReference type="Gene3D" id="1.25.10.10">
    <property type="entry name" value="Leucine-rich Repeat Variant"/>
    <property type="match status" value="1"/>
</dbReference>
<name>A0A7X9RUB9_9BACT</name>
<dbReference type="InterPro" id="IPR016024">
    <property type="entry name" value="ARM-type_fold"/>
</dbReference>
<reference evidence="1 2" key="1">
    <citation type="submission" date="2020-04" db="EMBL/GenBank/DDBJ databases">
        <title>Flammeovirga sp. SR4, a novel species isolated from seawater.</title>
        <authorList>
            <person name="Wang X."/>
        </authorList>
    </citation>
    <scope>NUCLEOTIDE SEQUENCE [LARGE SCALE GENOMIC DNA]</scope>
    <source>
        <strain evidence="1 2">ATCC 23126</strain>
    </source>
</reference>
<evidence type="ECO:0000313" key="1">
    <source>
        <dbReference type="EMBL" id="NME68856.1"/>
    </source>
</evidence>
<evidence type="ECO:0008006" key="3">
    <source>
        <dbReference type="Google" id="ProtNLM"/>
    </source>
</evidence>
<dbReference type="Proteomes" id="UP000576082">
    <property type="component" value="Unassembled WGS sequence"/>
</dbReference>
<sequence length="174" mass="20734">MKNFEERLKGGHPNSLGNTVEIVEEVLQDRDLFDELFNCYFSDDEVVRLRVSNAMKKIGKVDKTYLTPYIDRFINEISKIDQASTQWTFAQLFLLLEKEISDQQKKNAIVIMKHNLEHHNDWIVLNQTMETLFKWSKKKEDLKVWLHPHLERLSKDERKSVSKRALKYLDIIQL</sequence>
<proteinExistence type="predicted"/>
<dbReference type="AlphaFoldDB" id="A0A7X9RUB9"/>
<dbReference type="InterPro" id="IPR011989">
    <property type="entry name" value="ARM-like"/>
</dbReference>
<dbReference type="EMBL" id="JABANE010000030">
    <property type="protein sequence ID" value="NME68856.1"/>
    <property type="molecule type" value="Genomic_DNA"/>
</dbReference>
<dbReference type="SUPFAM" id="SSF48371">
    <property type="entry name" value="ARM repeat"/>
    <property type="match status" value="1"/>
</dbReference>